<dbReference type="CDD" id="cd00075">
    <property type="entry name" value="HATPase"/>
    <property type="match status" value="1"/>
</dbReference>
<evidence type="ECO:0000256" key="1">
    <source>
        <dbReference type="ARBA" id="ARBA00000085"/>
    </source>
</evidence>
<dbReference type="EC" id="2.7.13.3" evidence="2"/>
<sequence>MSQSPQAQLALLQQQLQSLQEKHDALQATLDAQRTQANQWLEQRTRELQREAQEQKKAETLQRVFYRIAERATAGLPFYDFLKAVHELLGELLYAKNFFVCLCSQSQNTVDFPYYVDEKDGDTMQCNDVPRGRGMTEFVLRTAEPQLIDTKRFMALQECGEITEATGDLTFTTWLGVPMKVEGRISGALVVQGYEEGVKPYSEADADILSFVANHVGAAIERYQAIEAMRSSEARYRLVIENVGVGVVVVQDGRMVFANPSMVRIVGHPLDYLLSQPFTATIHPDDVPAVLDRHQRRLRGETVETHYGFRVITQQGEERALELSAVVIQWNQRNATLLFVVDATARLQAEQSQRQALQQQIALNDMKTRFIAMASHEFRTPLATIHGSVELLQHYNDRMPADKKLLTLQKIDDAVERMTHMLENVLVIGRTDAGRLEFKPHALGIATFCHALVDEMRSAMARQLTHVQLHLDLPPVERLYWLDDTLIRNIVGNLLSNAVKYSPQGGTVLFAVQELDGALVFTVRDEGIGIPEADQAQLFVSFHRASNVGPIAGTGLGLSIVKEAVTCHLGQIAVHSTVGQGSTFTVTLPTRRCAAED</sequence>
<keyword evidence="5" id="KW-0418">Kinase</keyword>
<keyword evidence="3" id="KW-0597">Phosphoprotein</keyword>
<dbReference type="InterPro" id="IPR000014">
    <property type="entry name" value="PAS"/>
</dbReference>
<dbReference type="Pfam" id="PF01590">
    <property type="entry name" value="GAF"/>
    <property type="match status" value="1"/>
</dbReference>
<dbReference type="PRINTS" id="PR00344">
    <property type="entry name" value="BCTRLSENSOR"/>
</dbReference>
<dbReference type="InterPro" id="IPR036890">
    <property type="entry name" value="HATPase_C_sf"/>
</dbReference>
<dbReference type="SMART" id="SM00388">
    <property type="entry name" value="HisKA"/>
    <property type="match status" value="1"/>
</dbReference>
<evidence type="ECO:0000256" key="7">
    <source>
        <dbReference type="SAM" id="Coils"/>
    </source>
</evidence>
<keyword evidence="11" id="KW-1185">Reference proteome</keyword>
<dbReference type="Gene3D" id="3.30.450.40">
    <property type="match status" value="1"/>
</dbReference>
<dbReference type="Gene3D" id="1.10.287.130">
    <property type="match status" value="1"/>
</dbReference>
<feature type="domain" description="Histidine kinase" evidence="8">
    <location>
        <begin position="373"/>
        <end position="592"/>
    </location>
</feature>
<evidence type="ECO:0000256" key="3">
    <source>
        <dbReference type="ARBA" id="ARBA00022553"/>
    </source>
</evidence>
<dbReference type="PANTHER" id="PTHR43711">
    <property type="entry name" value="TWO-COMPONENT HISTIDINE KINASE"/>
    <property type="match status" value="1"/>
</dbReference>
<comment type="catalytic activity">
    <reaction evidence="1">
        <text>ATP + protein L-histidine = ADP + protein N-phospho-L-histidine.</text>
        <dbReference type="EC" id="2.7.13.3"/>
    </reaction>
</comment>
<dbReference type="PROSITE" id="PS50112">
    <property type="entry name" value="PAS"/>
    <property type="match status" value="1"/>
</dbReference>
<evidence type="ECO:0000256" key="2">
    <source>
        <dbReference type="ARBA" id="ARBA00012438"/>
    </source>
</evidence>
<feature type="coiled-coil region" evidence="7">
    <location>
        <begin position="9"/>
        <end position="61"/>
    </location>
</feature>
<organism evidence="10 11">
    <name type="scientific">Rhodoferax saidenbachensis</name>
    <dbReference type="NCBI Taxonomy" id="1484693"/>
    <lineage>
        <taxon>Bacteria</taxon>
        <taxon>Pseudomonadati</taxon>
        <taxon>Pseudomonadota</taxon>
        <taxon>Betaproteobacteria</taxon>
        <taxon>Burkholderiales</taxon>
        <taxon>Comamonadaceae</taxon>
        <taxon>Rhodoferax</taxon>
    </lineage>
</organism>
<gene>
    <name evidence="10" type="ORF">J2X15_002977</name>
</gene>
<dbReference type="Gene3D" id="3.30.450.20">
    <property type="entry name" value="PAS domain"/>
    <property type="match status" value="1"/>
</dbReference>
<dbReference type="RefSeq" id="WP_310344107.1">
    <property type="nucleotide sequence ID" value="NZ_JAVDXO010000007.1"/>
</dbReference>
<dbReference type="SMART" id="SM00091">
    <property type="entry name" value="PAS"/>
    <property type="match status" value="1"/>
</dbReference>
<evidence type="ECO:0000256" key="5">
    <source>
        <dbReference type="ARBA" id="ARBA00022777"/>
    </source>
</evidence>
<reference evidence="10 11" key="1">
    <citation type="submission" date="2023-07" db="EMBL/GenBank/DDBJ databases">
        <title>Sorghum-associated microbial communities from plants grown in Nebraska, USA.</title>
        <authorList>
            <person name="Schachtman D."/>
        </authorList>
    </citation>
    <scope>NUCLEOTIDE SEQUENCE [LARGE SCALE GENOMIC DNA]</scope>
    <source>
        <strain evidence="10 11">BE308</strain>
    </source>
</reference>
<dbReference type="InterPro" id="IPR003018">
    <property type="entry name" value="GAF"/>
</dbReference>
<evidence type="ECO:0000259" key="9">
    <source>
        <dbReference type="PROSITE" id="PS50112"/>
    </source>
</evidence>
<dbReference type="SUPFAM" id="SSF55781">
    <property type="entry name" value="GAF domain-like"/>
    <property type="match status" value="1"/>
</dbReference>
<dbReference type="SUPFAM" id="SSF47384">
    <property type="entry name" value="Homodimeric domain of signal transducing histidine kinase"/>
    <property type="match status" value="1"/>
</dbReference>
<dbReference type="Pfam" id="PF02518">
    <property type="entry name" value="HATPase_c"/>
    <property type="match status" value="1"/>
</dbReference>
<dbReference type="InterPro" id="IPR035965">
    <property type="entry name" value="PAS-like_dom_sf"/>
</dbReference>
<evidence type="ECO:0000256" key="6">
    <source>
        <dbReference type="ARBA" id="ARBA00023012"/>
    </source>
</evidence>
<dbReference type="SMART" id="SM00065">
    <property type="entry name" value="GAF"/>
    <property type="match status" value="1"/>
</dbReference>
<proteinExistence type="predicted"/>
<dbReference type="SMART" id="SM00387">
    <property type="entry name" value="HATPase_c"/>
    <property type="match status" value="1"/>
</dbReference>
<comment type="caution">
    <text evidence="10">The sequence shown here is derived from an EMBL/GenBank/DDBJ whole genome shotgun (WGS) entry which is preliminary data.</text>
</comment>
<dbReference type="PROSITE" id="PS50109">
    <property type="entry name" value="HIS_KIN"/>
    <property type="match status" value="1"/>
</dbReference>
<evidence type="ECO:0000259" key="8">
    <source>
        <dbReference type="PROSITE" id="PS50109"/>
    </source>
</evidence>
<dbReference type="InterPro" id="IPR005467">
    <property type="entry name" value="His_kinase_dom"/>
</dbReference>
<dbReference type="SUPFAM" id="SSF55874">
    <property type="entry name" value="ATPase domain of HSP90 chaperone/DNA topoisomerase II/histidine kinase"/>
    <property type="match status" value="1"/>
</dbReference>
<dbReference type="Pfam" id="PF00512">
    <property type="entry name" value="HisKA"/>
    <property type="match status" value="1"/>
</dbReference>
<keyword evidence="7" id="KW-0175">Coiled coil</keyword>
<dbReference type="CDD" id="cd00130">
    <property type="entry name" value="PAS"/>
    <property type="match status" value="1"/>
</dbReference>
<feature type="domain" description="PAS" evidence="9">
    <location>
        <begin position="232"/>
        <end position="301"/>
    </location>
</feature>
<dbReference type="InterPro" id="IPR003594">
    <property type="entry name" value="HATPase_dom"/>
</dbReference>
<dbReference type="CDD" id="cd00082">
    <property type="entry name" value="HisKA"/>
    <property type="match status" value="1"/>
</dbReference>
<keyword evidence="4" id="KW-0808">Transferase</keyword>
<dbReference type="InterPro" id="IPR029016">
    <property type="entry name" value="GAF-like_dom_sf"/>
</dbReference>
<dbReference type="PANTHER" id="PTHR43711:SF26">
    <property type="entry name" value="SENSOR HISTIDINE KINASE RCSC"/>
    <property type="match status" value="1"/>
</dbReference>
<dbReference type="InterPro" id="IPR036097">
    <property type="entry name" value="HisK_dim/P_sf"/>
</dbReference>
<dbReference type="SUPFAM" id="SSF55785">
    <property type="entry name" value="PYP-like sensor domain (PAS domain)"/>
    <property type="match status" value="1"/>
</dbReference>
<dbReference type="Pfam" id="PF00989">
    <property type="entry name" value="PAS"/>
    <property type="match status" value="1"/>
</dbReference>
<protein>
    <recommendedName>
        <fullName evidence="2">histidine kinase</fullName>
        <ecNumber evidence="2">2.7.13.3</ecNumber>
    </recommendedName>
</protein>
<dbReference type="InterPro" id="IPR050736">
    <property type="entry name" value="Sensor_HK_Regulatory"/>
</dbReference>
<dbReference type="InterPro" id="IPR013767">
    <property type="entry name" value="PAS_fold"/>
</dbReference>
<dbReference type="EMBL" id="JAVDXO010000007">
    <property type="protein sequence ID" value="MDR7307673.1"/>
    <property type="molecule type" value="Genomic_DNA"/>
</dbReference>
<evidence type="ECO:0000256" key="4">
    <source>
        <dbReference type="ARBA" id="ARBA00022679"/>
    </source>
</evidence>
<dbReference type="NCBIfam" id="TIGR00229">
    <property type="entry name" value="sensory_box"/>
    <property type="match status" value="1"/>
</dbReference>
<accession>A0ABU1ZQA4</accession>
<name>A0ABU1ZQA4_9BURK</name>
<dbReference type="InterPro" id="IPR003661">
    <property type="entry name" value="HisK_dim/P_dom"/>
</dbReference>
<dbReference type="Proteomes" id="UP001268089">
    <property type="component" value="Unassembled WGS sequence"/>
</dbReference>
<evidence type="ECO:0000313" key="11">
    <source>
        <dbReference type="Proteomes" id="UP001268089"/>
    </source>
</evidence>
<keyword evidence="6" id="KW-0902">Two-component regulatory system</keyword>
<dbReference type="Gene3D" id="3.30.565.10">
    <property type="entry name" value="Histidine kinase-like ATPase, C-terminal domain"/>
    <property type="match status" value="1"/>
</dbReference>
<dbReference type="InterPro" id="IPR004358">
    <property type="entry name" value="Sig_transdc_His_kin-like_C"/>
</dbReference>
<evidence type="ECO:0000313" key="10">
    <source>
        <dbReference type="EMBL" id="MDR7307673.1"/>
    </source>
</evidence>